<protein>
    <submittedName>
        <fullName evidence="2">Uncharacterized protein</fullName>
    </submittedName>
</protein>
<name>A0A4R5DUS4_9ACTN</name>
<dbReference type="AlphaFoldDB" id="A0A4R5DUS4"/>
<feature type="chain" id="PRO_5020621968" evidence="1">
    <location>
        <begin position="31"/>
        <end position="59"/>
    </location>
</feature>
<dbReference type="Proteomes" id="UP000294739">
    <property type="component" value="Unassembled WGS sequence"/>
</dbReference>
<proteinExistence type="predicted"/>
<evidence type="ECO:0000313" key="2">
    <source>
        <dbReference type="EMBL" id="TDE15901.1"/>
    </source>
</evidence>
<gene>
    <name evidence="2" type="ORF">E1269_00995</name>
</gene>
<dbReference type="RefSeq" id="WP_131890061.1">
    <property type="nucleotide sequence ID" value="NZ_SMKZ01000001.1"/>
</dbReference>
<reference evidence="2 3" key="1">
    <citation type="submission" date="2019-03" db="EMBL/GenBank/DDBJ databases">
        <title>Draft genome sequences of novel Actinobacteria.</title>
        <authorList>
            <person name="Sahin N."/>
            <person name="Ay H."/>
            <person name="Saygin H."/>
        </authorList>
    </citation>
    <scope>NUCLEOTIDE SEQUENCE [LARGE SCALE GENOMIC DNA]</scope>
    <source>
        <strain evidence="2 3">5K138</strain>
    </source>
</reference>
<sequence length="59" mass="6114">MRRGRGRTVVAAAALAVASAMTLTGTPASAVDNGGAEVATLTADGDLMLEGRRRLHHRR</sequence>
<keyword evidence="1" id="KW-0732">Signal</keyword>
<accession>A0A4R5DUS4</accession>
<organism evidence="2 3">
    <name type="scientific">Jiangella asiatica</name>
    <dbReference type="NCBI Taxonomy" id="2530372"/>
    <lineage>
        <taxon>Bacteria</taxon>
        <taxon>Bacillati</taxon>
        <taxon>Actinomycetota</taxon>
        <taxon>Actinomycetes</taxon>
        <taxon>Jiangellales</taxon>
        <taxon>Jiangellaceae</taxon>
        <taxon>Jiangella</taxon>
    </lineage>
</organism>
<feature type="signal peptide" evidence="1">
    <location>
        <begin position="1"/>
        <end position="30"/>
    </location>
</feature>
<comment type="caution">
    <text evidence="2">The sequence shown here is derived from an EMBL/GenBank/DDBJ whole genome shotgun (WGS) entry which is preliminary data.</text>
</comment>
<evidence type="ECO:0000313" key="3">
    <source>
        <dbReference type="Proteomes" id="UP000294739"/>
    </source>
</evidence>
<evidence type="ECO:0000256" key="1">
    <source>
        <dbReference type="SAM" id="SignalP"/>
    </source>
</evidence>
<keyword evidence="3" id="KW-1185">Reference proteome</keyword>
<dbReference type="EMBL" id="SMKZ01000001">
    <property type="protein sequence ID" value="TDE15901.1"/>
    <property type="molecule type" value="Genomic_DNA"/>
</dbReference>
<dbReference type="InParanoid" id="A0A4R5DUS4"/>